<dbReference type="Proteomes" id="UP000800035">
    <property type="component" value="Unassembled WGS sequence"/>
</dbReference>
<dbReference type="EMBL" id="ML977036">
    <property type="protein sequence ID" value="KAF1949499.1"/>
    <property type="molecule type" value="Genomic_DNA"/>
</dbReference>
<dbReference type="OrthoDB" id="2687452at2759"/>
<dbReference type="InterPro" id="IPR013087">
    <property type="entry name" value="Znf_C2H2_type"/>
</dbReference>
<keyword evidence="5" id="KW-1185">Reference proteome</keyword>
<dbReference type="SMART" id="SM00355">
    <property type="entry name" value="ZnF_C2H2"/>
    <property type="match status" value="2"/>
</dbReference>
<evidence type="ECO:0000256" key="2">
    <source>
        <dbReference type="SAM" id="MobiDB-lite"/>
    </source>
</evidence>
<organism evidence="4 5">
    <name type="scientific">Byssothecium circinans</name>
    <dbReference type="NCBI Taxonomy" id="147558"/>
    <lineage>
        <taxon>Eukaryota</taxon>
        <taxon>Fungi</taxon>
        <taxon>Dikarya</taxon>
        <taxon>Ascomycota</taxon>
        <taxon>Pezizomycotina</taxon>
        <taxon>Dothideomycetes</taxon>
        <taxon>Pleosporomycetidae</taxon>
        <taxon>Pleosporales</taxon>
        <taxon>Massarineae</taxon>
        <taxon>Massarinaceae</taxon>
        <taxon>Byssothecium</taxon>
    </lineage>
</organism>
<feature type="region of interest" description="Disordered" evidence="2">
    <location>
        <begin position="177"/>
        <end position="197"/>
    </location>
</feature>
<reference evidence="4" key="1">
    <citation type="journal article" date="2020" name="Stud. Mycol.">
        <title>101 Dothideomycetes genomes: a test case for predicting lifestyles and emergence of pathogens.</title>
        <authorList>
            <person name="Haridas S."/>
            <person name="Albert R."/>
            <person name="Binder M."/>
            <person name="Bloem J."/>
            <person name="Labutti K."/>
            <person name="Salamov A."/>
            <person name="Andreopoulos B."/>
            <person name="Baker S."/>
            <person name="Barry K."/>
            <person name="Bills G."/>
            <person name="Bluhm B."/>
            <person name="Cannon C."/>
            <person name="Castanera R."/>
            <person name="Culley D."/>
            <person name="Daum C."/>
            <person name="Ezra D."/>
            <person name="Gonzalez J."/>
            <person name="Henrissat B."/>
            <person name="Kuo A."/>
            <person name="Liang C."/>
            <person name="Lipzen A."/>
            <person name="Lutzoni F."/>
            <person name="Magnuson J."/>
            <person name="Mondo S."/>
            <person name="Nolan M."/>
            <person name="Ohm R."/>
            <person name="Pangilinan J."/>
            <person name="Park H.-J."/>
            <person name="Ramirez L."/>
            <person name="Alfaro M."/>
            <person name="Sun H."/>
            <person name="Tritt A."/>
            <person name="Yoshinaga Y."/>
            <person name="Zwiers L.-H."/>
            <person name="Turgeon B."/>
            <person name="Goodwin S."/>
            <person name="Spatafora J."/>
            <person name="Crous P."/>
            <person name="Grigoriev I."/>
        </authorList>
    </citation>
    <scope>NUCLEOTIDE SEQUENCE</scope>
    <source>
        <strain evidence="4">CBS 675.92</strain>
    </source>
</reference>
<evidence type="ECO:0000256" key="1">
    <source>
        <dbReference type="PROSITE-ProRule" id="PRU00042"/>
    </source>
</evidence>
<evidence type="ECO:0000313" key="5">
    <source>
        <dbReference type="Proteomes" id="UP000800035"/>
    </source>
</evidence>
<protein>
    <recommendedName>
        <fullName evidence="3">C2H2-type domain-containing protein</fullName>
    </recommendedName>
</protein>
<dbReference type="Gene3D" id="3.30.160.60">
    <property type="entry name" value="Classic Zinc Finger"/>
    <property type="match status" value="1"/>
</dbReference>
<dbReference type="GO" id="GO:0008270">
    <property type="term" value="F:zinc ion binding"/>
    <property type="evidence" value="ECO:0007669"/>
    <property type="project" value="UniProtKB-KW"/>
</dbReference>
<feature type="compositionally biased region" description="Basic residues" evidence="2">
    <location>
        <begin position="182"/>
        <end position="197"/>
    </location>
</feature>
<feature type="domain" description="C2H2-type" evidence="3">
    <location>
        <begin position="200"/>
        <end position="230"/>
    </location>
</feature>
<dbReference type="PROSITE" id="PS00028">
    <property type="entry name" value="ZINC_FINGER_C2H2_1"/>
    <property type="match status" value="1"/>
</dbReference>
<accession>A0A6A5TCP6</accession>
<dbReference type="SUPFAM" id="SSF57667">
    <property type="entry name" value="beta-beta-alpha zinc fingers"/>
    <property type="match status" value="1"/>
</dbReference>
<name>A0A6A5TCP6_9PLEO</name>
<keyword evidence="1" id="KW-0479">Metal-binding</keyword>
<keyword evidence="1" id="KW-0863">Zinc-finger</keyword>
<dbReference type="PROSITE" id="PS50157">
    <property type="entry name" value="ZINC_FINGER_C2H2_2"/>
    <property type="match status" value="1"/>
</dbReference>
<keyword evidence="1" id="KW-0862">Zinc</keyword>
<proteinExistence type="predicted"/>
<evidence type="ECO:0000313" key="4">
    <source>
        <dbReference type="EMBL" id="KAF1949499.1"/>
    </source>
</evidence>
<evidence type="ECO:0000259" key="3">
    <source>
        <dbReference type="PROSITE" id="PS50157"/>
    </source>
</evidence>
<dbReference type="InterPro" id="IPR036236">
    <property type="entry name" value="Znf_C2H2_sf"/>
</dbReference>
<gene>
    <name evidence="4" type="ORF">CC80DRAFT_497397</name>
</gene>
<sequence length="272" mass="29685">MFGTGVSNDPTSSQHTPGYNTYGYNALQSLSTPNQYGANLDGLGPWTSTAPFPEEAQQTNLNLLNGPSYADNIYLDAFGGSDPLPEFEAWPQLDPGFVDGSAFLANGPNGLNLDAFGDSVTLTASETRPQIDHGLVGLALLNNSQPGAGVGLRAWVPPAAPPQGGAAFSHEGSALVADGRRMRQSSKKATNRRHSKAKKITCTQPGCPVTFGRPHEFRRHFRTVHERKKSSRCMFCEYEYPRLDKVRFHMEKMHGFKVEKVGKDAPEFEVDE</sequence>
<dbReference type="AlphaFoldDB" id="A0A6A5TCP6"/>